<keyword evidence="1" id="KW-0812">Transmembrane</keyword>
<protein>
    <submittedName>
        <fullName evidence="3">Arabinogalactan peptide 16</fullName>
    </submittedName>
</protein>
<organism evidence="3 4">
    <name type="scientific">Platanthera zijinensis</name>
    <dbReference type="NCBI Taxonomy" id="2320716"/>
    <lineage>
        <taxon>Eukaryota</taxon>
        <taxon>Viridiplantae</taxon>
        <taxon>Streptophyta</taxon>
        <taxon>Embryophyta</taxon>
        <taxon>Tracheophyta</taxon>
        <taxon>Spermatophyta</taxon>
        <taxon>Magnoliopsida</taxon>
        <taxon>Liliopsida</taxon>
        <taxon>Asparagales</taxon>
        <taxon>Orchidaceae</taxon>
        <taxon>Orchidoideae</taxon>
        <taxon>Orchideae</taxon>
        <taxon>Orchidinae</taxon>
        <taxon>Platanthera</taxon>
    </lineage>
</organism>
<sequence length="65" mass="7074">MNSFKAWALFFLAFFFSGLMYLADGQATTSAPPAAPPMSNDDKAVDQGVAYVLMLVALLLTYLIH</sequence>
<evidence type="ECO:0000313" key="3">
    <source>
        <dbReference type="EMBL" id="KAK8928704.1"/>
    </source>
</evidence>
<dbReference type="Pfam" id="PF06376">
    <property type="entry name" value="AGP"/>
    <property type="match status" value="1"/>
</dbReference>
<comment type="caution">
    <text evidence="3">The sequence shown here is derived from an EMBL/GenBank/DDBJ whole genome shotgun (WGS) entry which is preliminary data.</text>
</comment>
<feature type="transmembrane region" description="Helical" evidence="1">
    <location>
        <begin position="49"/>
        <end position="64"/>
    </location>
</feature>
<evidence type="ECO:0000256" key="2">
    <source>
        <dbReference type="SAM" id="SignalP"/>
    </source>
</evidence>
<evidence type="ECO:0000256" key="1">
    <source>
        <dbReference type="SAM" id="Phobius"/>
    </source>
</evidence>
<feature type="chain" id="PRO_5042859542" evidence="2">
    <location>
        <begin position="26"/>
        <end position="65"/>
    </location>
</feature>
<keyword evidence="1" id="KW-0472">Membrane</keyword>
<feature type="signal peptide" evidence="2">
    <location>
        <begin position="1"/>
        <end position="25"/>
    </location>
</feature>
<accession>A0AAP0B5K1</accession>
<evidence type="ECO:0000313" key="4">
    <source>
        <dbReference type="Proteomes" id="UP001418222"/>
    </source>
</evidence>
<keyword evidence="4" id="KW-1185">Reference proteome</keyword>
<proteinExistence type="predicted"/>
<dbReference type="PANTHER" id="PTHR33374">
    <property type="entry name" value="ARABINOGALACTAN PROTEIN 20"/>
    <property type="match status" value="1"/>
</dbReference>
<keyword evidence="1" id="KW-1133">Transmembrane helix</keyword>
<keyword evidence="2" id="KW-0732">Signal</keyword>
<gene>
    <name evidence="3" type="primary">AGP16</name>
    <name evidence="3" type="ORF">KSP39_PZI017938</name>
</gene>
<reference evidence="3 4" key="1">
    <citation type="journal article" date="2022" name="Nat. Plants">
        <title>Genomes of leafy and leafless Platanthera orchids illuminate the evolution of mycoheterotrophy.</title>
        <authorList>
            <person name="Li M.H."/>
            <person name="Liu K.W."/>
            <person name="Li Z."/>
            <person name="Lu H.C."/>
            <person name="Ye Q.L."/>
            <person name="Zhang D."/>
            <person name="Wang J.Y."/>
            <person name="Li Y.F."/>
            <person name="Zhong Z.M."/>
            <person name="Liu X."/>
            <person name="Yu X."/>
            <person name="Liu D.K."/>
            <person name="Tu X.D."/>
            <person name="Liu B."/>
            <person name="Hao Y."/>
            <person name="Liao X.Y."/>
            <person name="Jiang Y.T."/>
            <person name="Sun W.H."/>
            <person name="Chen J."/>
            <person name="Chen Y.Q."/>
            <person name="Ai Y."/>
            <person name="Zhai J.W."/>
            <person name="Wu S.S."/>
            <person name="Zhou Z."/>
            <person name="Hsiao Y.Y."/>
            <person name="Wu W.L."/>
            <person name="Chen Y.Y."/>
            <person name="Lin Y.F."/>
            <person name="Hsu J.L."/>
            <person name="Li C.Y."/>
            <person name="Wang Z.W."/>
            <person name="Zhao X."/>
            <person name="Zhong W.Y."/>
            <person name="Ma X.K."/>
            <person name="Ma L."/>
            <person name="Huang J."/>
            <person name="Chen G.Z."/>
            <person name="Huang M.Z."/>
            <person name="Huang L."/>
            <person name="Peng D.H."/>
            <person name="Luo Y.B."/>
            <person name="Zou S.Q."/>
            <person name="Chen S.P."/>
            <person name="Lan S."/>
            <person name="Tsai W.C."/>
            <person name="Van de Peer Y."/>
            <person name="Liu Z.J."/>
        </authorList>
    </citation>
    <scope>NUCLEOTIDE SEQUENCE [LARGE SCALE GENOMIC DNA]</scope>
    <source>
        <strain evidence="3">Lor287</strain>
    </source>
</reference>
<name>A0AAP0B5K1_9ASPA</name>
<dbReference type="AlphaFoldDB" id="A0AAP0B5K1"/>
<dbReference type="Proteomes" id="UP001418222">
    <property type="component" value="Unassembled WGS sequence"/>
</dbReference>
<dbReference type="EMBL" id="JBBWWQ010000015">
    <property type="protein sequence ID" value="KAK8928704.1"/>
    <property type="molecule type" value="Genomic_DNA"/>
</dbReference>
<dbReference type="InterPro" id="IPR009424">
    <property type="entry name" value="AGP16/20/22/41"/>
</dbReference>